<dbReference type="PROSITE" id="PS50850">
    <property type="entry name" value="MFS"/>
    <property type="match status" value="1"/>
</dbReference>
<dbReference type="Proteomes" id="UP000717696">
    <property type="component" value="Unassembled WGS sequence"/>
</dbReference>
<dbReference type="Gene3D" id="1.20.1250.20">
    <property type="entry name" value="MFS general substrate transporter like domains"/>
    <property type="match status" value="1"/>
</dbReference>
<dbReference type="GO" id="GO:0022857">
    <property type="term" value="F:transmembrane transporter activity"/>
    <property type="evidence" value="ECO:0007669"/>
    <property type="project" value="InterPro"/>
</dbReference>
<dbReference type="AlphaFoldDB" id="A0A9P9F8M8"/>
<evidence type="ECO:0000256" key="3">
    <source>
        <dbReference type="ARBA" id="ARBA00022475"/>
    </source>
</evidence>
<keyword evidence="4 9" id="KW-0812">Transmembrane</keyword>
<keyword evidence="5 9" id="KW-1133">Transmembrane helix</keyword>
<feature type="transmembrane region" description="Helical" evidence="9">
    <location>
        <begin position="346"/>
        <end position="367"/>
    </location>
</feature>
<feature type="transmembrane region" description="Helical" evidence="9">
    <location>
        <begin position="415"/>
        <end position="439"/>
    </location>
</feature>
<name>A0A9P9F8M8_9HYPO</name>
<dbReference type="InterPro" id="IPR011701">
    <property type="entry name" value="MFS"/>
</dbReference>
<feature type="domain" description="Major facilitator superfamily (MFS) profile" evidence="10">
    <location>
        <begin position="71"/>
        <end position="510"/>
    </location>
</feature>
<comment type="subcellular location">
    <subcellularLocation>
        <location evidence="1">Cell membrane</location>
        <topology evidence="1">Multi-pass membrane protein</topology>
    </subcellularLocation>
</comment>
<evidence type="ECO:0000256" key="8">
    <source>
        <dbReference type="ARBA" id="ARBA00038459"/>
    </source>
</evidence>
<dbReference type="FunFam" id="1.20.1250.20:FF:000011">
    <property type="entry name" value="MFS multidrug transporter, putative"/>
    <property type="match status" value="1"/>
</dbReference>
<reference evidence="11" key="1">
    <citation type="journal article" date="2021" name="Nat. Commun.">
        <title>Genetic determinants of endophytism in the Arabidopsis root mycobiome.</title>
        <authorList>
            <person name="Mesny F."/>
            <person name="Miyauchi S."/>
            <person name="Thiergart T."/>
            <person name="Pickel B."/>
            <person name="Atanasova L."/>
            <person name="Karlsson M."/>
            <person name="Huettel B."/>
            <person name="Barry K.W."/>
            <person name="Haridas S."/>
            <person name="Chen C."/>
            <person name="Bauer D."/>
            <person name="Andreopoulos W."/>
            <person name="Pangilinan J."/>
            <person name="LaButti K."/>
            <person name="Riley R."/>
            <person name="Lipzen A."/>
            <person name="Clum A."/>
            <person name="Drula E."/>
            <person name="Henrissat B."/>
            <person name="Kohler A."/>
            <person name="Grigoriev I.V."/>
            <person name="Martin F.M."/>
            <person name="Hacquard S."/>
        </authorList>
    </citation>
    <scope>NUCLEOTIDE SEQUENCE</scope>
    <source>
        <strain evidence="11">MPI-CAGE-AT-0021</strain>
    </source>
</reference>
<evidence type="ECO:0000313" key="11">
    <source>
        <dbReference type="EMBL" id="KAH7155812.1"/>
    </source>
</evidence>
<evidence type="ECO:0000256" key="4">
    <source>
        <dbReference type="ARBA" id="ARBA00022692"/>
    </source>
</evidence>
<comment type="caution">
    <text evidence="11">The sequence shown here is derived from an EMBL/GenBank/DDBJ whole genome shotgun (WGS) entry which is preliminary data.</text>
</comment>
<protein>
    <submittedName>
        <fullName evidence="11">Major facilitator superfamily domain-containing protein</fullName>
    </submittedName>
</protein>
<feature type="transmembrane region" description="Helical" evidence="9">
    <location>
        <begin position="446"/>
        <end position="471"/>
    </location>
</feature>
<evidence type="ECO:0000256" key="1">
    <source>
        <dbReference type="ARBA" id="ARBA00004651"/>
    </source>
</evidence>
<evidence type="ECO:0000256" key="5">
    <source>
        <dbReference type="ARBA" id="ARBA00022989"/>
    </source>
</evidence>
<evidence type="ECO:0000256" key="2">
    <source>
        <dbReference type="ARBA" id="ARBA00022448"/>
    </source>
</evidence>
<feature type="transmembrane region" description="Helical" evidence="9">
    <location>
        <begin position="106"/>
        <end position="124"/>
    </location>
</feature>
<keyword evidence="2" id="KW-0813">Transport</keyword>
<keyword evidence="6 9" id="KW-0472">Membrane</keyword>
<dbReference type="PANTHER" id="PTHR23502">
    <property type="entry name" value="MAJOR FACILITATOR SUPERFAMILY"/>
    <property type="match status" value="1"/>
</dbReference>
<gene>
    <name evidence="11" type="ORF">B0J13DRAFT_546409</name>
</gene>
<evidence type="ECO:0000256" key="7">
    <source>
        <dbReference type="ARBA" id="ARBA00023180"/>
    </source>
</evidence>
<feature type="transmembrane region" description="Helical" evidence="9">
    <location>
        <begin position="195"/>
        <end position="217"/>
    </location>
</feature>
<evidence type="ECO:0000256" key="9">
    <source>
        <dbReference type="SAM" id="Phobius"/>
    </source>
</evidence>
<feature type="transmembrane region" description="Helical" evidence="9">
    <location>
        <begin position="167"/>
        <end position="188"/>
    </location>
</feature>
<feature type="transmembrane region" description="Helical" evidence="9">
    <location>
        <begin position="136"/>
        <end position="155"/>
    </location>
</feature>
<evidence type="ECO:0000259" key="10">
    <source>
        <dbReference type="PROSITE" id="PS50850"/>
    </source>
</evidence>
<dbReference type="OrthoDB" id="446368at2759"/>
<feature type="transmembrane region" description="Helical" evidence="9">
    <location>
        <begin position="483"/>
        <end position="502"/>
    </location>
</feature>
<sequence length="585" mass="62615">MESSPTALEGGDEEPNVPHWRIVHDPILLTRAVVSHDWMGSGTEEDPYYIGFIPNDQRNPLNFGLGIRWMIAGLNALATLAMTFSSSAYTGAISDISQRLSVGSETALLGVSLFVLGFALGPLLWAPLSESLGRRVVFTTSYGAFVGCNLVATVAPNMPLLATSRLLAGAFGSSALVLSGSIVVDLFSPADRGRVSAVFSAAPFLGPVLGPIAGGFLGEAAGWAGVGTMITAVTGLVWLLYYFLVPETYAPVLLRLRAAALTRDNQQRGTVFRAQMDRVRAGSGEGKKSAGAVLRTAMTRPWALLFSEIIVIVLSTYMAVIFGTMYMMFAAFPIVFQRDYGLRQGVAGLAFLGIAAGMVAALVFMLFQNRAYVRGAQASPTGRLAPEMRLRPAQFGAIMAPLGLLLFALTNSPEFHVVLPVAGTAPFGFGMVVIFLSLLNYIIDTYTVYAGSAIAASTLLRSLFGAVFPLFTKVMFERLGVHYGAGVPAILALLCVPCPFVMCRYGKGIRERAKFAQEARGIALRMAGGAADEKKEQPYSETSGPAAPGEIQCYGRYCLGCDEDNLFHCRNKALYYKKESGNLED</sequence>
<dbReference type="CDD" id="cd17323">
    <property type="entry name" value="MFS_Tpo1_MDR_like"/>
    <property type="match status" value="1"/>
</dbReference>
<feature type="transmembrane region" description="Helical" evidence="9">
    <location>
        <begin position="388"/>
        <end position="409"/>
    </location>
</feature>
<feature type="transmembrane region" description="Helical" evidence="9">
    <location>
        <begin position="67"/>
        <end position="86"/>
    </location>
</feature>
<dbReference type="Pfam" id="PF07690">
    <property type="entry name" value="MFS_1"/>
    <property type="match status" value="1"/>
</dbReference>
<organism evidence="11 12">
    <name type="scientific">Dactylonectria estremocensis</name>
    <dbReference type="NCBI Taxonomy" id="1079267"/>
    <lineage>
        <taxon>Eukaryota</taxon>
        <taxon>Fungi</taxon>
        <taxon>Dikarya</taxon>
        <taxon>Ascomycota</taxon>
        <taxon>Pezizomycotina</taxon>
        <taxon>Sordariomycetes</taxon>
        <taxon>Hypocreomycetidae</taxon>
        <taxon>Hypocreales</taxon>
        <taxon>Nectriaceae</taxon>
        <taxon>Dactylonectria</taxon>
    </lineage>
</organism>
<keyword evidence="3" id="KW-1003">Cell membrane</keyword>
<dbReference type="GO" id="GO:0005886">
    <property type="term" value="C:plasma membrane"/>
    <property type="evidence" value="ECO:0007669"/>
    <property type="project" value="UniProtKB-SubCell"/>
</dbReference>
<proteinExistence type="inferred from homology"/>
<feature type="transmembrane region" description="Helical" evidence="9">
    <location>
        <begin position="223"/>
        <end position="245"/>
    </location>
</feature>
<feature type="transmembrane region" description="Helical" evidence="9">
    <location>
        <begin position="302"/>
        <end position="326"/>
    </location>
</feature>
<evidence type="ECO:0000256" key="6">
    <source>
        <dbReference type="ARBA" id="ARBA00023136"/>
    </source>
</evidence>
<dbReference type="SUPFAM" id="SSF103473">
    <property type="entry name" value="MFS general substrate transporter"/>
    <property type="match status" value="1"/>
</dbReference>
<accession>A0A9P9F8M8</accession>
<dbReference type="EMBL" id="JAGMUU010000004">
    <property type="protein sequence ID" value="KAH7155812.1"/>
    <property type="molecule type" value="Genomic_DNA"/>
</dbReference>
<keyword evidence="12" id="KW-1185">Reference proteome</keyword>
<dbReference type="InterPro" id="IPR036259">
    <property type="entry name" value="MFS_trans_sf"/>
</dbReference>
<evidence type="ECO:0000313" key="12">
    <source>
        <dbReference type="Proteomes" id="UP000717696"/>
    </source>
</evidence>
<dbReference type="InterPro" id="IPR020846">
    <property type="entry name" value="MFS_dom"/>
</dbReference>
<keyword evidence="7" id="KW-0325">Glycoprotein</keyword>
<dbReference type="PANTHER" id="PTHR23502:SF186">
    <property type="entry name" value="MAJOR FACILITATOR SUPERFAMILY (MFS) PROFILE DOMAIN-CONTAINING PROTEIN"/>
    <property type="match status" value="1"/>
</dbReference>
<comment type="similarity">
    <text evidence="8">Belongs to the major facilitator superfamily. DHA1 family. Polyamines/proton antiporter (TC 2.A.1.2.16) subfamily.</text>
</comment>